<protein>
    <submittedName>
        <fullName evidence="1">Uncharacterized protein</fullName>
    </submittedName>
</protein>
<dbReference type="Proteomes" id="UP001628179">
    <property type="component" value="Unassembled WGS sequence"/>
</dbReference>
<dbReference type="EMBL" id="BAAFSV010000002">
    <property type="protein sequence ID" value="GAB1314499.1"/>
    <property type="molecule type" value="Genomic_DNA"/>
</dbReference>
<dbReference type="GeneID" id="98175452"/>
<evidence type="ECO:0000313" key="1">
    <source>
        <dbReference type="EMBL" id="GAB1314499.1"/>
    </source>
</evidence>
<accession>A0ABQ0G9R6</accession>
<gene>
    <name evidence="1" type="ORF">MFIFM68171_04709</name>
</gene>
<dbReference type="RefSeq" id="XP_070916230.1">
    <property type="nucleotide sequence ID" value="XM_071060129.1"/>
</dbReference>
<name>A0ABQ0G9R6_9PEZI</name>
<comment type="caution">
    <text evidence="1">The sequence shown here is derived from an EMBL/GenBank/DDBJ whole genome shotgun (WGS) entry which is preliminary data.</text>
</comment>
<proteinExistence type="predicted"/>
<organism evidence="1 2">
    <name type="scientific">Madurella fahalii</name>
    <dbReference type="NCBI Taxonomy" id="1157608"/>
    <lineage>
        <taxon>Eukaryota</taxon>
        <taxon>Fungi</taxon>
        <taxon>Dikarya</taxon>
        <taxon>Ascomycota</taxon>
        <taxon>Pezizomycotina</taxon>
        <taxon>Sordariomycetes</taxon>
        <taxon>Sordariomycetidae</taxon>
        <taxon>Sordariales</taxon>
        <taxon>Sordariales incertae sedis</taxon>
        <taxon>Madurella</taxon>
    </lineage>
</organism>
<evidence type="ECO:0000313" key="2">
    <source>
        <dbReference type="Proteomes" id="UP001628179"/>
    </source>
</evidence>
<reference evidence="1 2" key="1">
    <citation type="submission" date="2024-09" db="EMBL/GenBank/DDBJ databases">
        <title>Itraconazole resistance in Madurella fahalii resulting from another homologue of gene encoding cytochrome P450 14-alpha sterol demethylase (CYP51).</title>
        <authorList>
            <person name="Yoshioka I."/>
            <person name="Fahal A.H."/>
            <person name="Kaneko S."/>
            <person name="Yaguchi T."/>
        </authorList>
    </citation>
    <scope>NUCLEOTIDE SEQUENCE [LARGE SCALE GENOMIC DNA]</scope>
    <source>
        <strain evidence="1 2">IFM 68171</strain>
    </source>
</reference>
<keyword evidence="2" id="KW-1185">Reference proteome</keyword>
<sequence length="277" mass="31574">MSRRGGSKNANSRRIAGNAPGYLARQPAADIRTQNSRFSSTKKSAAASDIWQYFHPSAWTPGRATVSVINNSEAKPDSVAYALLYFDDHPHWHGEDILYVKSNLELLPEYAEKKALLVKQHKEPSNEEKTKRTVAQLTESINFKRYGIEDGPDMEYYDAHGNSKTIIIPGNWMPKVYELPEMASCVDTPSVKYCPAKKDAIAVYSCRKWDEGYFFVAWFVIDEVELFAANSLALARKARERKWTTDISREWAAVKLRKVHRDDPLWAPAPRLKHTHT</sequence>